<dbReference type="NCBIfam" id="TIGR00254">
    <property type="entry name" value="GGDEF"/>
    <property type="match status" value="1"/>
</dbReference>
<dbReference type="GO" id="GO:0005886">
    <property type="term" value="C:plasma membrane"/>
    <property type="evidence" value="ECO:0007669"/>
    <property type="project" value="TreeGrafter"/>
</dbReference>
<dbReference type="Proteomes" id="UP000265719">
    <property type="component" value="Chromosome"/>
</dbReference>
<evidence type="ECO:0000313" key="1">
    <source>
        <dbReference type="EMBL" id="UOE17932.1"/>
    </source>
</evidence>
<dbReference type="PROSITE" id="PS50887">
    <property type="entry name" value="GGDEF"/>
    <property type="match status" value="1"/>
</dbReference>
<organism evidence="1 2">
    <name type="scientific">Thermobifida halotolerans</name>
    <dbReference type="NCBI Taxonomy" id="483545"/>
    <lineage>
        <taxon>Bacteria</taxon>
        <taxon>Bacillati</taxon>
        <taxon>Actinomycetota</taxon>
        <taxon>Actinomycetes</taxon>
        <taxon>Streptosporangiales</taxon>
        <taxon>Nocardiopsidaceae</taxon>
        <taxon>Thermobifida</taxon>
    </lineage>
</organism>
<sequence>MTLTRHPMTDRHRRVLLRPGEWALFAQPRAVVGFVVGLVVVDVLLAVVGLYTTVPRAEEALTAAALVLSGAVCVEAMRRLGMPQGMVRDLLGAWWIPVLLLLPPLYSLITPIPLYVLMQYRIQRAVMFRRVFSAAVVALAGFSASSVFHALVPGPVVLLGGVSGSAEGSALVTGEGIGAAVLCAVLFTLCNTVLIAGAIRLSVPEEPRRTTVWDSESLLLDAVEVCVGLIVAVLCALSLLLLLVVLPPVLLLQRSLLFQQLQTAARTDPKTGLLNAVAWERVAKTELARALRTGCPLAVLIVDIDHFKKVNDTHGHLFGDQVLLGVATTLSHQLRQYDVIGRFGGEEFVVLLPGADMAEACRAAERLRTRVSRMALPVNDTTVTVTVSIGVALLRVHGRDLLELMAAADLALYRAKDSGRDRVCLPVAKSVGATVRSAGDPPADTRGG</sequence>
<accession>A0A399G1A1</accession>
<dbReference type="SMART" id="SM00267">
    <property type="entry name" value="GGDEF"/>
    <property type="match status" value="1"/>
</dbReference>
<dbReference type="KEGG" id="thao:NI17_013765"/>
<protein>
    <submittedName>
        <fullName evidence="1">GGDEF domain-containing protein</fullName>
    </submittedName>
</protein>
<dbReference type="OrthoDB" id="23692at2"/>
<dbReference type="CDD" id="cd01949">
    <property type="entry name" value="GGDEF"/>
    <property type="match status" value="1"/>
</dbReference>
<keyword evidence="2" id="KW-1185">Reference proteome</keyword>
<reference evidence="1" key="1">
    <citation type="submission" date="2020-10" db="EMBL/GenBank/DDBJ databases">
        <title>De novo genome project of the cellulose decomposer Thermobifida halotolerans type strain.</title>
        <authorList>
            <person name="Nagy I."/>
            <person name="Horvath B."/>
            <person name="Kukolya J."/>
            <person name="Nagy I."/>
            <person name="Orsini M."/>
        </authorList>
    </citation>
    <scope>NUCLEOTIDE SEQUENCE</scope>
    <source>
        <strain evidence="1">DSM 44931</strain>
    </source>
</reference>
<dbReference type="Gene3D" id="3.30.70.270">
    <property type="match status" value="1"/>
</dbReference>
<proteinExistence type="predicted"/>
<dbReference type="PANTHER" id="PTHR45138:SF9">
    <property type="entry name" value="DIGUANYLATE CYCLASE DGCM-RELATED"/>
    <property type="match status" value="1"/>
</dbReference>
<dbReference type="RefSeq" id="WP_068688767.1">
    <property type="nucleotide sequence ID" value="NZ_CP063196.1"/>
</dbReference>
<name>A0A399G1A1_9ACTN</name>
<dbReference type="InterPro" id="IPR029787">
    <property type="entry name" value="Nucleotide_cyclase"/>
</dbReference>
<dbReference type="AlphaFoldDB" id="A0A399G1A1"/>
<dbReference type="InterPro" id="IPR043128">
    <property type="entry name" value="Rev_trsase/Diguanyl_cyclase"/>
</dbReference>
<dbReference type="SUPFAM" id="SSF55073">
    <property type="entry name" value="Nucleotide cyclase"/>
    <property type="match status" value="1"/>
</dbReference>
<dbReference type="GO" id="GO:0043709">
    <property type="term" value="P:cell adhesion involved in single-species biofilm formation"/>
    <property type="evidence" value="ECO:0007669"/>
    <property type="project" value="TreeGrafter"/>
</dbReference>
<dbReference type="GO" id="GO:0052621">
    <property type="term" value="F:diguanylate cyclase activity"/>
    <property type="evidence" value="ECO:0007669"/>
    <property type="project" value="TreeGrafter"/>
</dbReference>
<dbReference type="Pfam" id="PF00990">
    <property type="entry name" value="GGDEF"/>
    <property type="match status" value="1"/>
</dbReference>
<dbReference type="EMBL" id="CP063196">
    <property type="protein sequence ID" value="UOE17932.1"/>
    <property type="molecule type" value="Genomic_DNA"/>
</dbReference>
<dbReference type="InterPro" id="IPR050469">
    <property type="entry name" value="Diguanylate_Cyclase"/>
</dbReference>
<gene>
    <name evidence="1" type="ORF">NI17_013765</name>
</gene>
<dbReference type="FunFam" id="3.30.70.270:FF:000001">
    <property type="entry name" value="Diguanylate cyclase domain protein"/>
    <property type="match status" value="1"/>
</dbReference>
<dbReference type="InterPro" id="IPR000160">
    <property type="entry name" value="GGDEF_dom"/>
</dbReference>
<dbReference type="PANTHER" id="PTHR45138">
    <property type="entry name" value="REGULATORY COMPONENTS OF SENSORY TRANSDUCTION SYSTEM"/>
    <property type="match status" value="1"/>
</dbReference>
<evidence type="ECO:0000313" key="2">
    <source>
        <dbReference type="Proteomes" id="UP000265719"/>
    </source>
</evidence>
<dbReference type="GO" id="GO:1902201">
    <property type="term" value="P:negative regulation of bacterial-type flagellum-dependent cell motility"/>
    <property type="evidence" value="ECO:0007669"/>
    <property type="project" value="TreeGrafter"/>
</dbReference>